<sequence>MEHVKSAMPMMLTIIVKKPGSMMEKLLSVRMQDQHQWQVPFNLMLIQEKAKRFYEELKKKHGKEPHPPPFINNFPPNVKVVNLPLNTTSTIQPMDQGVIANFTVTMNGVWKNICPQFVHDFCKLEKVTKESKEVFSNT</sequence>
<dbReference type="Proteomes" id="UP000242450">
    <property type="component" value="Chromosome 11"/>
</dbReference>
<protein>
    <recommendedName>
        <fullName evidence="1">DDE-1 domain-containing protein</fullName>
    </recommendedName>
</protein>
<accession>A0A212CWT1</accession>
<organism evidence="2 3">
    <name type="scientific">Cervus elaphus hippelaphus</name>
    <name type="common">European red deer</name>
    <dbReference type="NCBI Taxonomy" id="46360"/>
    <lineage>
        <taxon>Eukaryota</taxon>
        <taxon>Metazoa</taxon>
        <taxon>Chordata</taxon>
        <taxon>Craniata</taxon>
        <taxon>Vertebrata</taxon>
        <taxon>Euteleostomi</taxon>
        <taxon>Mammalia</taxon>
        <taxon>Eutheria</taxon>
        <taxon>Laurasiatheria</taxon>
        <taxon>Artiodactyla</taxon>
        <taxon>Ruminantia</taxon>
        <taxon>Pecora</taxon>
        <taxon>Cervidae</taxon>
        <taxon>Cervinae</taxon>
        <taxon>Cervus</taxon>
    </lineage>
</organism>
<evidence type="ECO:0000259" key="1">
    <source>
        <dbReference type="Pfam" id="PF03184"/>
    </source>
</evidence>
<feature type="domain" description="DDE-1" evidence="1">
    <location>
        <begin position="74"/>
        <end position="103"/>
    </location>
</feature>
<dbReference type="AlphaFoldDB" id="A0A212CWT1"/>
<gene>
    <name evidence="2" type="ORF">Celaphus_00005496</name>
</gene>
<dbReference type="InterPro" id="IPR004875">
    <property type="entry name" value="DDE_SF_endonuclease_dom"/>
</dbReference>
<dbReference type="EMBL" id="MKHE01000011">
    <property type="protein sequence ID" value="OWK10459.1"/>
    <property type="molecule type" value="Genomic_DNA"/>
</dbReference>
<evidence type="ECO:0000313" key="3">
    <source>
        <dbReference type="Proteomes" id="UP000242450"/>
    </source>
</evidence>
<name>A0A212CWT1_CEREH</name>
<dbReference type="GO" id="GO:0003676">
    <property type="term" value="F:nucleic acid binding"/>
    <property type="evidence" value="ECO:0007669"/>
    <property type="project" value="InterPro"/>
</dbReference>
<feature type="non-terminal residue" evidence="2">
    <location>
        <position position="138"/>
    </location>
</feature>
<proteinExistence type="predicted"/>
<dbReference type="OrthoDB" id="9680533at2759"/>
<reference evidence="2 3" key="1">
    <citation type="journal article" date="2018" name="Mol. Genet. Genomics">
        <title>The red deer Cervus elaphus genome CerEla1.0: sequencing, annotating, genes, and chromosomes.</title>
        <authorList>
            <person name="Bana N.A."/>
            <person name="Nyiri A."/>
            <person name="Nagy J."/>
            <person name="Frank K."/>
            <person name="Nagy T."/>
            <person name="Steger V."/>
            <person name="Schiller M."/>
            <person name="Lakatos P."/>
            <person name="Sugar L."/>
            <person name="Horn P."/>
            <person name="Barta E."/>
            <person name="Orosz L."/>
        </authorList>
    </citation>
    <scope>NUCLEOTIDE SEQUENCE [LARGE SCALE GENOMIC DNA]</scope>
    <source>
        <strain evidence="2">Hungarian</strain>
    </source>
</reference>
<keyword evidence="3" id="KW-1185">Reference proteome</keyword>
<comment type="caution">
    <text evidence="2">The sequence shown here is derived from an EMBL/GenBank/DDBJ whole genome shotgun (WGS) entry which is preliminary data.</text>
</comment>
<dbReference type="Gene3D" id="1.10.10.60">
    <property type="entry name" value="Homeodomain-like"/>
    <property type="match status" value="1"/>
</dbReference>
<dbReference type="Pfam" id="PF03184">
    <property type="entry name" value="DDE_1"/>
    <property type="match status" value="1"/>
</dbReference>
<evidence type="ECO:0000313" key="2">
    <source>
        <dbReference type="EMBL" id="OWK10459.1"/>
    </source>
</evidence>